<dbReference type="InterPro" id="IPR013761">
    <property type="entry name" value="SAM/pointed_sf"/>
</dbReference>
<dbReference type="Gene3D" id="1.10.150.50">
    <property type="entry name" value="Transcription Factor, Ets-1"/>
    <property type="match status" value="3"/>
</dbReference>
<evidence type="ECO:0000256" key="5">
    <source>
        <dbReference type="SAM" id="MobiDB-lite"/>
    </source>
</evidence>
<protein>
    <submittedName>
        <fullName evidence="7">Syd-2p, variant 2</fullName>
    </submittedName>
</protein>
<evidence type="ECO:0000256" key="1">
    <source>
        <dbReference type="ARBA" id="ARBA00007026"/>
    </source>
</evidence>
<dbReference type="SMART" id="SM00454">
    <property type="entry name" value="SAM"/>
    <property type="match status" value="3"/>
</dbReference>
<feature type="coiled-coil region" evidence="4">
    <location>
        <begin position="514"/>
        <end position="559"/>
    </location>
</feature>
<sequence length="1428" mass="159214">MWSMMCDVMPTISEDGITQRTGQFGATSAAGDEANFEQLMVNMLDERDKLMESLRETQEELNEIKTKLTEVEKERDSLQRQLSSHMPQEFTSLTRELNQAREQLLEKNEEIQELKAERNNTRLLLEHLECLVSRHERSLRMTVVKRQTQSPAGVSSEVEVLKALKSLFEHHKALDEKVRERLRVTLEKVSTLEDELSQANEELNKSRQMQLQQQQQIENLMLESKIRYKESTANNDQQTDAKKSTATTNNQTLNNEDNSIDDDSSSATRIKDLQSLIDKQNNEMTTLRNRSVELTAKLKDYEDRIVKQDKEMAQLKEDNIRMSRDMKENLAQKEDQEERIATLEQRYLHAQRESTSLHDNNEKLQRELINKEAQLRILEDKFNSLKEEIRMLNEKKKSKRKNKRSFLLEGENGQNINNQDGDAHLDDENDHDDAAASDSDELSEERKRSFEERVMRLEQQLEEKSAELNRARQREKMNEDHNQRLSATVDKLLAESNERLQLHLKERMSALEDKNTMTQELERIRNLLDETQMEKGKILQELSKMRIEMENMAAQQQSQRGMSPSSAMARFHHSSSSFLNHHQTTAPTATVMSSPLSSPLSDAASLSTAKHIGGGSSHTGGGSTPSSMVQAAVSTAAKKESICETQAVAKIEQDNRISPIAAEGHTADVECCSQITNESNPFDDIDQQLDQIISSSAAAISQPHLHHGHHHIPTSHHSHTDPQTLAIMLQEQLDAINNEIRLIQEEKQSTEQRTEELESQVGSIDSHMNNYLTGLGSSHFGTGLSPPQSGTSTPKSTSMNIMNAASAASISNFYPALTTGHRQPSYTGLTSERDAFSHYASPHHLAGYTNPNWNSSNSSLPTDVYQRAYKTNQGNQMNPYVMDAIDQSGGATPRHLSPKSSQPSSMNFAGATAIESVNNNATTIGGSKKSPFNQRVINVSNMSDYATIGSPVGGNYQSVNTLVSPTGSTVSSIPYSPYGYINPTSFGSNTLNSISSTGSTTTPTTKKKLKSSLVGRLFSSSSLSKKSSSTDKLKLQNTMTSHNQLPQTMLAANPSNSFYGIGVANSPSFASDYSDYMSHGSANSILASPVATRADYDRRTKKKHELLAEAMKAGTPFALWNGPTIVAWLELWVGMPAWYVAACRANVKSGAIMSALSDTEIQREIGISNPLHRLKLRLAIQEMVALTSPSAAAKPTVTTGLAYGEMNHEWIGNEWLPSLGLSQYRSTFMECLVDARMLGHLSKKDIRTHLKMVDAFHRTSLHYGIACLKKLNYDRKLLEDRRRNSEHDIIGLFTFTFVVVKFIIPNDSIEFSDVLVWSNERLIRWSSNVGLKEFANNLTETGVHGALIALDDTFDVNHMAMALQIPPQNVQTRQILENAFNELLINGTERRPNNKICIAGGVGGSSSSTSVAAGRAASIVAIEPDRLV</sequence>
<dbReference type="GO" id="GO:0005737">
    <property type="term" value="C:cytoplasm"/>
    <property type="evidence" value="ECO:0007669"/>
    <property type="project" value="UniProtKB-ARBA"/>
</dbReference>
<evidence type="ECO:0000256" key="3">
    <source>
        <dbReference type="ARBA" id="ARBA00023054"/>
    </source>
</evidence>
<dbReference type="CDD" id="cd09565">
    <property type="entry name" value="SAM_liprin-alpha1_2_3_4_repeat2"/>
    <property type="match status" value="1"/>
</dbReference>
<accession>A0A922IC97</accession>
<feature type="domain" description="SAM" evidence="6">
    <location>
        <begin position="1214"/>
        <end position="1271"/>
    </location>
</feature>
<feature type="compositionally biased region" description="Gly residues" evidence="5">
    <location>
        <begin position="612"/>
        <end position="623"/>
    </location>
</feature>
<comment type="similarity">
    <text evidence="1">Belongs to the liprin family. Liprin-alpha subfamily.</text>
</comment>
<dbReference type="GO" id="GO:0050808">
    <property type="term" value="P:synapse organization"/>
    <property type="evidence" value="ECO:0007669"/>
    <property type="project" value="TreeGrafter"/>
</dbReference>
<feature type="compositionally biased region" description="Low complexity" evidence="5">
    <location>
        <begin position="593"/>
        <end position="607"/>
    </location>
</feature>
<gene>
    <name evidence="7" type="primary">syd-2_1</name>
    <name evidence="7" type="ORF">DERF_002759</name>
</gene>
<evidence type="ECO:0000256" key="2">
    <source>
        <dbReference type="ARBA" id="ARBA00022737"/>
    </source>
</evidence>
<dbReference type="InterPro" id="IPR037622">
    <property type="entry name" value="LIP-1_SAM_3"/>
</dbReference>
<feature type="region of interest" description="Disordered" evidence="5">
    <location>
        <begin position="231"/>
        <end position="266"/>
    </location>
</feature>
<dbReference type="CDD" id="cd22265">
    <property type="entry name" value="UDM1_RNF168"/>
    <property type="match status" value="1"/>
</dbReference>
<dbReference type="Pfam" id="PF07647">
    <property type="entry name" value="SAM_2"/>
    <property type="match status" value="1"/>
</dbReference>
<dbReference type="InterPro" id="IPR029515">
    <property type="entry name" value="Liprin"/>
</dbReference>
<feature type="coiled-coil region" evidence="4">
    <location>
        <begin position="40"/>
        <end position="131"/>
    </location>
</feature>
<reference evidence="7" key="1">
    <citation type="submission" date="2013-05" db="EMBL/GenBank/DDBJ databases">
        <authorList>
            <person name="Yim A.K.Y."/>
            <person name="Chan T.F."/>
            <person name="Ji K.M."/>
            <person name="Liu X.Y."/>
            <person name="Zhou J.W."/>
            <person name="Li R.Q."/>
            <person name="Yang K.Y."/>
            <person name="Li J."/>
            <person name="Li M."/>
            <person name="Law P.T.W."/>
            <person name="Wu Y.L."/>
            <person name="Cai Z.L."/>
            <person name="Qin H."/>
            <person name="Bao Y."/>
            <person name="Leung R.K.K."/>
            <person name="Ng P.K.S."/>
            <person name="Zou J."/>
            <person name="Zhong X.J."/>
            <person name="Ran P.X."/>
            <person name="Zhong N.S."/>
            <person name="Liu Z.G."/>
            <person name="Tsui S.K.W."/>
        </authorList>
    </citation>
    <scope>NUCLEOTIDE SEQUENCE</scope>
    <source>
        <strain evidence="7">Derf</strain>
        <tissue evidence="7">Whole organism</tissue>
    </source>
</reference>
<name>A0A922IC97_DERFA</name>
<dbReference type="Pfam" id="PF00536">
    <property type="entry name" value="SAM_1"/>
    <property type="match status" value="1"/>
</dbReference>
<dbReference type="GO" id="GO:0048786">
    <property type="term" value="C:presynaptic active zone"/>
    <property type="evidence" value="ECO:0007669"/>
    <property type="project" value="TreeGrafter"/>
</dbReference>
<dbReference type="PANTHER" id="PTHR12587">
    <property type="entry name" value="LAR INTERACTING PROTEIN LIP -RELATED PROTEIN"/>
    <property type="match status" value="1"/>
</dbReference>
<feature type="compositionally biased region" description="Polar residues" evidence="5">
    <location>
        <begin position="231"/>
        <end position="253"/>
    </location>
</feature>
<dbReference type="EMBL" id="ASGP02000001">
    <property type="protein sequence ID" value="KAH9528844.1"/>
    <property type="molecule type" value="Genomic_DNA"/>
</dbReference>
<feature type="domain" description="SAM" evidence="6">
    <location>
        <begin position="1120"/>
        <end position="1186"/>
    </location>
</feature>
<dbReference type="PROSITE" id="PS50105">
    <property type="entry name" value="SAM_DOMAIN"/>
    <property type="match status" value="3"/>
</dbReference>
<proteinExistence type="inferred from homology"/>
<feature type="coiled-coil region" evidence="4">
    <location>
        <begin position="726"/>
        <end position="760"/>
    </location>
</feature>
<dbReference type="InterPro" id="IPR037621">
    <property type="entry name" value="LIP-1_SAM_2"/>
</dbReference>
<dbReference type="InterPro" id="IPR037620">
    <property type="entry name" value="LIP-1_SAM_1"/>
</dbReference>
<evidence type="ECO:0000313" key="7">
    <source>
        <dbReference type="EMBL" id="KAH9528844.1"/>
    </source>
</evidence>
<dbReference type="InterPro" id="IPR001660">
    <property type="entry name" value="SAM"/>
</dbReference>
<dbReference type="Pfam" id="PF25526">
    <property type="entry name" value="LIP-1"/>
    <property type="match status" value="1"/>
</dbReference>
<evidence type="ECO:0000313" key="8">
    <source>
        <dbReference type="Proteomes" id="UP000790347"/>
    </source>
</evidence>
<keyword evidence="8" id="KW-1185">Reference proteome</keyword>
<dbReference type="InterPro" id="IPR057892">
    <property type="entry name" value="LIP-1_CC2"/>
</dbReference>
<reference evidence="7" key="2">
    <citation type="journal article" date="2022" name="Res Sq">
        <title>Comparative Genomics Reveals Insights into the Divergent Evolution of Astigmatic Mites and Household Pest Adaptations.</title>
        <authorList>
            <person name="Xiong Q."/>
            <person name="Wan A.T.-Y."/>
            <person name="Liu X.-Y."/>
            <person name="Fung C.S.-H."/>
            <person name="Xiao X."/>
            <person name="Malainual N."/>
            <person name="Hou J."/>
            <person name="Wang L."/>
            <person name="Wang M."/>
            <person name="Yang K."/>
            <person name="Cui Y."/>
            <person name="Leung E."/>
            <person name="Nong W."/>
            <person name="Shin S.-K."/>
            <person name="Au S."/>
            <person name="Jeong K.Y."/>
            <person name="Chew F.T."/>
            <person name="Hui J."/>
            <person name="Leung T.F."/>
            <person name="Tungtrongchitr A."/>
            <person name="Zhong N."/>
            <person name="Liu Z."/>
            <person name="Tsui S."/>
        </authorList>
    </citation>
    <scope>NUCLEOTIDE SEQUENCE</scope>
    <source>
        <strain evidence="7">Derf</strain>
        <tissue evidence="7">Whole organism</tissue>
    </source>
</reference>
<dbReference type="CDD" id="cd09562">
    <property type="entry name" value="SAM_liprin-alpha1_2_3_4_repeat1"/>
    <property type="match status" value="1"/>
</dbReference>
<feature type="domain" description="SAM" evidence="6">
    <location>
        <begin position="1317"/>
        <end position="1386"/>
    </location>
</feature>
<feature type="region of interest" description="Disordered" evidence="5">
    <location>
        <begin position="585"/>
        <end position="627"/>
    </location>
</feature>
<dbReference type="PANTHER" id="PTHR12587:SF20">
    <property type="entry name" value="LIPRIN-ALPHA, ISOFORM E"/>
    <property type="match status" value="1"/>
</dbReference>
<dbReference type="Proteomes" id="UP000790347">
    <property type="component" value="Unassembled WGS sequence"/>
</dbReference>
<dbReference type="SUPFAM" id="SSF47769">
    <property type="entry name" value="SAM/Pointed domain"/>
    <property type="match status" value="2"/>
</dbReference>
<evidence type="ECO:0000259" key="6">
    <source>
        <dbReference type="PROSITE" id="PS50105"/>
    </source>
</evidence>
<keyword evidence="2" id="KW-0677">Repeat</keyword>
<dbReference type="CDD" id="cd09568">
    <property type="entry name" value="SAM_liprin-alpha1_2_3_4_repeat3"/>
    <property type="match status" value="1"/>
</dbReference>
<organism evidence="7 8">
    <name type="scientific">Dermatophagoides farinae</name>
    <name type="common">American house dust mite</name>
    <dbReference type="NCBI Taxonomy" id="6954"/>
    <lineage>
        <taxon>Eukaryota</taxon>
        <taxon>Metazoa</taxon>
        <taxon>Ecdysozoa</taxon>
        <taxon>Arthropoda</taxon>
        <taxon>Chelicerata</taxon>
        <taxon>Arachnida</taxon>
        <taxon>Acari</taxon>
        <taxon>Acariformes</taxon>
        <taxon>Sarcoptiformes</taxon>
        <taxon>Astigmata</taxon>
        <taxon>Psoroptidia</taxon>
        <taxon>Analgoidea</taxon>
        <taxon>Pyroglyphidae</taxon>
        <taxon>Dermatophagoidinae</taxon>
        <taxon>Dermatophagoides</taxon>
    </lineage>
</organism>
<feature type="region of interest" description="Disordered" evidence="5">
    <location>
        <begin position="395"/>
        <end position="448"/>
    </location>
</feature>
<feature type="coiled-coil region" evidence="4">
    <location>
        <begin position="182"/>
        <end position="216"/>
    </location>
</feature>
<dbReference type="FunFam" id="1.10.150.50:FF:000004">
    <property type="entry name" value="PTPRF interacting protein alpha 1"/>
    <property type="match status" value="1"/>
</dbReference>
<comment type="caution">
    <text evidence="7">The sequence shown here is derived from an EMBL/GenBank/DDBJ whole genome shotgun (WGS) entry which is preliminary data.</text>
</comment>
<evidence type="ECO:0000256" key="4">
    <source>
        <dbReference type="SAM" id="Coils"/>
    </source>
</evidence>
<keyword evidence="3 4" id="KW-0175">Coiled coil</keyword>